<sequence length="679" mass="74746">MATIQSFANLNAEATEDQMEMGISPYAQLDDIDFDLDDNREPSIADNSMIDENTETVPAGTQDDTMQDGTNEIDILDLEDDLIMDPEEDVFNDDDNEKSHVSMPEHPVPASLNVEDVTAVVEHVEVEDSKNEDGQDAPTEEELLLEEEDTNDQDTNHNIDLTVDIDSHEADQITGDIIDSIQVAGGEIEQSTTDTVDLAPDAASNTNIEPGHPEPILYNDSKPQSKADEANTIESAHEAISYNSQQNEHDDLTQQPPEILPDEPHAEQDRSPFQESAATTLHPITLRYQGQDMSLFPPLEEDDSTTYFLEDPTLAFTTFDKLLTACRDLLGDSLGHDDEIVIDVPSLGLHICEDSKYAAQLTLAQVIDTYMLLSQNEQLSPIEPLYCELSHRVCLATQMAYLAQSAREGKTYSAILAEHADSPEPEEPVEEEYADTTTYHDAADDLDANGTLDEATAAIEATEVDPNRPIGEGEAQAPEPPEVHVRETSFHADEPHDTDQKSDVLDDDLVETLEVPSGDQDVEGSYKPGDDDAASRSSHTLEGDHADTTRLEETAPKELDDDLVNDNGDYIALEDDFIDDNDAESKPETIAYVTSANHVHHEEVLEVFVDKGTAQDEFDLDEFLDEEDDSIAENAPSTAVLATPSKTLNGKRKAMDDDDDNDSLEFDLSTPDPKRTKAS</sequence>
<comment type="caution">
    <text evidence="1">The sequence shown here is derived from an EMBL/GenBank/DDBJ whole genome shotgun (WGS) entry which is preliminary data.</text>
</comment>
<name>A0ACC3AKV4_9EURO</name>
<dbReference type="Proteomes" id="UP001172386">
    <property type="component" value="Unassembled WGS sequence"/>
</dbReference>
<accession>A0ACC3AKV4</accession>
<dbReference type="EMBL" id="JAPDRQ010000001">
    <property type="protein sequence ID" value="KAJ9664736.1"/>
    <property type="molecule type" value="Genomic_DNA"/>
</dbReference>
<evidence type="ECO:0000313" key="1">
    <source>
        <dbReference type="EMBL" id="KAJ9664736.1"/>
    </source>
</evidence>
<gene>
    <name evidence="1" type="ORF">H2198_000082</name>
</gene>
<keyword evidence="2" id="KW-1185">Reference proteome</keyword>
<organism evidence="1 2">
    <name type="scientific">Neophaeococcomyces mojaviensis</name>
    <dbReference type="NCBI Taxonomy" id="3383035"/>
    <lineage>
        <taxon>Eukaryota</taxon>
        <taxon>Fungi</taxon>
        <taxon>Dikarya</taxon>
        <taxon>Ascomycota</taxon>
        <taxon>Pezizomycotina</taxon>
        <taxon>Eurotiomycetes</taxon>
        <taxon>Chaetothyriomycetidae</taxon>
        <taxon>Chaetothyriales</taxon>
        <taxon>Chaetothyriales incertae sedis</taxon>
        <taxon>Neophaeococcomyces</taxon>
    </lineage>
</organism>
<protein>
    <submittedName>
        <fullName evidence="1">Uncharacterized protein</fullName>
    </submittedName>
</protein>
<reference evidence="1" key="1">
    <citation type="submission" date="2022-10" db="EMBL/GenBank/DDBJ databases">
        <title>Culturing micro-colonial fungi from biological soil crusts in the Mojave desert and describing Neophaeococcomyces mojavensis, and introducing the new genera and species Taxawa tesnikishii.</title>
        <authorList>
            <person name="Kurbessoian T."/>
            <person name="Stajich J.E."/>
        </authorList>
    </citation>
    <scope>NUCLEOTIDE SEQUENCE</scope>
    <source>
        <strain evidence="1">JES_112</strain>
    </source>
</reference>
<evidence type="ECO:0000313" key="2">
    <source>
        <dbReference type="Proteomes" id="UP001172386"/>
    </source>
</evidence>
<proteinExistence type="predicted"/>